<evidence type="ECO:0000313" key="2">
    <source>
        <dbReference type="Proteomes" id="UP000515708"/>
    </source>
</evidence>
<dbReference type="Proteomes" id="UP000515708">
    <property type="component" value="Chromosome"/>
</dbReference>
<organism evidence="1 2">
    <name type="scientific">Microbacterium esteraromaticum</name>
    <dbReference type="NCBI Taxonomy" id="57043"/>
    <lineage>
        <taxon>Bacteria</taxon>
        <taxon>Bacillati</taxon>
        <taxon>Actinomycetota</taxon>
        <taxon>Actinomycetes</taxon>
        <taxon>Micrococcales</taxon>
        <taxon>Microbacteriaceae</taxon>
        <taxon>Microbacterium</taxon>
    </lineage>
</organism>
<evidence type="ECO:0008006" key="3">
    <source>
        <dbReference type="Google" id="ProtNLM"/>
    </source>
</evidence>
<evidence type="ECO:0000313" key="1">
    <source>
        <dbReference type="EMBL" id="QMU97842.1"/>
    </source>
</evidence>
<gene>
    <name evidence="1" type="ORF">FVO59_11970</name>
</gene>
<dbReference type="RefSeq" id="WP_182252849.1">
    <property type="nucleotide sequence ID" value="NZ_CP043732.1"/>
</dbReference>
<accession>A0A7D8AHQ6</accession>
<dbReference type="AlphaFoldDB" id="A0A7D8AHQ6"/>
<name>A0A7D8AHQ6_9MICO</name>
<reference evidence="1 2" key="1">
    <citation type="journal article" date="2020" name="Front. Microbiol.">
        <title>Design of Bacterial Strain-Specific qPCR Assays Using NGS Data and Publicly Available Resources and Its Application to Track Biocontrol Strains.</title>
        <authorList>
            <person name="Hernandez I."/>
            <person name="Sant C."/>
            <person name="Martinez R."/>
            <person name="Fernandez C."/>
        </authorList>
    </citation>
    <scope>NUCLEOTIDE SEQUENCE [LARGE SCALE GENOMIC DNA]</scope>
    <source>
        <strain evidence="1 2">B24</strain>
    </source>
</reference>
<protein>
    <recommendedName>
        <fullName evidence="3">HK97 gp10 family phage protein</fullName>
    </recommendedName>
</protein>
<sequence length="125" mass="13001">MSDDIRKLAADLTAAGPAVRPFARKAVQVTAHHIKDEWRAAANRTGLAGYAADVTYETRENVAGVVAEIGPTPGDSGSFGLVEDAPGNVYSSPQHAGRSALENNEDDFVRGIDAAVADALRAVGL</sequence>
<proteinExistence type="predicted"/>
<dbReference type="EMBL" id="CP043732">
    <property type="protein sequence ID" value="QMU97842.1"/>
    <property type="molecule type" value="Genomic_DNA"/>
</dbReference>